<evidence type="ECO:0000256" key="2">
    <source>
        <dbReference type="SAM" id="Phobius"/>
    </source>
</evidence>
<keyword evidence="2" id="KW-1133">Transmembrane helix</keyword>
<dbReference type="EMBL" id="HBEF01012953">
    <property type="protein sequence ID" value="CAD8336016.1"/>
    <property type="molecule type" value="Transcribed_RNA"/>
</dbReference>
<reference evidence="3" key="1">
    <citation type="submission" date="2021-01" db="EMBL/GenBank/DDBJ databases">
        <authorList>
            <person name="Corre E."/>
            <person name="Pelletier E."/>
            <person name="Niang G."/>
            <person name="Scheremetjew M."/>
            <person name="Finn R."/>
            <person name="Kale V."/>
            <person name="Holt S."/>
            <person name="Cochrane G."/>
            <person name="Meng A."/>
            <person name="Brown T."/>
            <person name="Cohen L."/>
        </authorList>
    </citation>
    <scope>NUCLEOTIDE SEQUENCE</scope>
    <source>
        <strain evidence="3">CCMP3328</strain>
    </source>
</reference>
<name>A0A7R9WWZ7_9STRA</name>
<feature type="coiled-coil region" evidence="1">
    <location>
        <begin position="135"/>
        <end position="176"/>
    </location>
</feature>
<proteinExistence type="predicted"/>
<feature type="transmembrane region" description="Helical" evidence="2">
    <location>
        <begin position="12"/>
        <end position="32"/>
    </location>
</feature>
<organism evidence="3">
    <name type="scientific">Craspedostauros australis</name>
    <dbReference type="NCBI Taxonomy" id="1486917"/>
    <lineage>
        <taxon>Eukaryota</taxon>
        <taxon>Sar</taxon>
        <taxon>Stramenopiles</taxon>
        <taxon>Ochrophyta</taxon>
        <taxon>Bacillariophyta</taxon>
        <taxon>Bacillariophyceae</taxon>
        <taxon>Bacillariophycidae</taxon>
        <taxon>Naviculales</taxon>
        <taxon>Naviculaceae</taxon>
        <taxon>Craspedostauros</taxon>
    </lineage>
</organism>
<accession>A0A7R9WWZ7</accession>
<keyword evidence="1" id="KW-0175">Coiled coil</keyword>
<feature type="transmembrane region" description="Helical" evidence="2">
    <location>
        <begin position="90"/>
        <end position="111"/>
    </location>
</feature>
<gene>
    <name evidence="3" type="ORF">CAUS1442_LOCUS8144</name>
</gene>
<evidence type="ECO:0000256" key="1">
    <source>
        <dbReference type="SAM" id="Coils"/>
    </source>
</evidence>
<keyword evidence="2" id="KW-0472">Membrane</keyword>
<protein>
    <submittedName>
        <fullName evidence="3">Uncharacterized protein</fullName>
    </submittedName>
</protein>
<dbReference type="AlphaFoldDB" id="A0A7R9WWZ7"/>
<evidence type="ECO:0000313" key="3">
    <source>
        <dbReference type="EMBL" id="CAD8336016.1"/>
    </source>
</evidence>
<keyword evidence="2" id="KW-0812">Transmembrane</keyword>
<sequence>MYCTYCYMFRVALSNYLARCHMLFMPLLALIISESKLSSPLLFPLISCTDDSTRQQIEYSTQPHTRETAKQAYIATSVDALTLIFTMLDALTLILILIFVLALGFMIVIALEGLDIALSNVNSDNEWPSEDDEQIEELRERFEASQDENRELREDNSEIIEQTEDLKTELAQLKCELAGGLEKMKSKKKRGFMKVLRRR</sequence>